<gene>
    <name evidence="14" type="primary">baeS_1</name>
    <name evidence="14" type="ORF">HALOF300_02722</name>
</gene>
<dbReference type="PANTHER" id="PTHR45436">
    <property type="entry name" value="SENSOR HISTIDINE KINASE YKOH"/>
    <property type="match status" value="1"/>
</dbReference>
<feature type="domain" description="HAMP" evidence="13">
    <location>
        <begin position="90"/>
        <end position="143"/>
    </location>
</feature>
<dbReference type="InterPro" id="IPR036890">
    <property type="entry name" value="HATPase_C_sf"/>
</dbReference>
<dbReference type="CDD" id="cd06225">
    <property type="entry name" value="HAMP"/>
    <property type="match status" value="1"/>
</dbReference>
<evidence type="ECO:0000256" key="11">
    <source>
        <dbReference type="SAM" id="Phobius"/>
    </source>
</evidence>
<evidence type="ECO:0000313" key="15">
    <source>
        <dbReference type="Proteomes" id="UP000419743"/>
    </source>
</evidence>
<evidence type="ECO:0000256" key="8">
    <source>
        <dbReference type="ARBA" id="ARBA00022989"/>
    </source>
</evidence>
<organism evidence="14 15">
    <name type="scientific">Occultella aeris</name>
    <dbReference type="NCBI Taxonomy" id="2761496"/>
    <lineage>
        <taxon>Bacteria</taxon>
        <taxon>Bacillati</taxon>
        <taxon>Actinomycetota</taxon>
        <taxon>Actinomycetes</taxon>
        <taxon>Micrococcales</taxon>
        <taxon>Ruaniaceae</taxon>
        <taxon>Occultella</taxon>
    </lineage>
</organism>
<dbReference type="InterPro" id="IPR003594">
    <property type="entry name" value="HATPase_dom"/>
</dbReference>
<dbReference type="AlphaFoldDB" id="A0A7M4DKQ8"/>
<dbReference type="Pfam" id="PF00672">
    <property type="entry name" value="HAMP"/>
    <property type="match status" value="1"/>
</dbReference>
<dbReference type="EMBL" id="CACRYJ010000036">
    <property type="protein sequence ID" value="VZO37749.1"/>
    <property type="molecule type" value="Genomic_DNA"/>
</dbReference>
<name>A0A7M4DKQ8_9MICO</name>
<dbReference type="Gene3D" id="1.10.8.500">
    <property type="entry name" value="HAMP domain in histidine kinase"/>
    <property type="match status" value="1"/>
</dbReference>
<evidence type="ECO:0000256" key="3">
    <source>
        <dbReference type="ARBA" id="ARBA00012438"/>
    </source>
</evidence>
<dbReference type="CDD" id="cd00082">
    <property type="entry name" value="HisKA"/>
    <property type="match status" value="1"/>
</dbReference>
<evidence type="ECO:0000256" key="5">
    <source>
        <dbReference type="ARBA" id="ARBA00022679"/>
    </source>
</evidence>
<dbReference type="Pfam" id="PF00512">
    <property type="entry name" value="HisKA"/>
    <property type="match status" value="1"/>
</dbReference>
<dbReference type="Pfam" id="PF02518">
    <property type="entry name" value="HATPase_c"/>
    <property type="match status" value="1"/>
</dbReference>
<dbReference type="SUPFAM" id="SSF158472">
    <property type="entry name" value="HAMP domain-like"/>
    <property type="match status" value="1"/>
</dbReference>
<sequence length="368" mass="39010">MRGLVPSGWGLGPRLIASILAVVLVAAGTAWAVAAVIGPIIFHDHMLQASHHDVAEHAELAFRAASELSLALALLVALVTSVIVTLFLTGRIGRSLASVRDAASEIADGDYGARVPQVGVGVEFDDLATAFNTMAADLEQIEGTRRQMLGDLAHEMRTPVATLNAYVEAVTDGVAPASEATWSVLREQVTRLERLAEDVNLVTTSEEGRLSMHRRSIDVAELLTAAATQAAQGYAAKDVHLHVDASPAADSSVHADADRMGQVLTNLLDNALRHTQRGGHVWLRAVRVGEVVRVIVRDDGDGISSEHLPHVFERFYRGDRARDRAHGGSGIGLAIVRSIVRAHGGTVHATSPGHGQGATFTVELPAVL</sequence>
<evidence type="ECO:0000259" key="12">
    <source>
        <dbReference type="PROSITE" id="PS50109"/>
    </source>
</evidence>
<comment type="catalytic activity">
    <reaction evidence="1">
        <text>ATP + protein L-histidine = ADP + protein N-phospho-L-histidine.</text>
        <dbReference type="EC" id="2.7.13.3"/>
    </reaction>
</comment>
<dbReference type="PANTHER" id="PTHR45436:SF5">
    <property type="entry name" value="SENSOR HISTIDINE KINASE TRCS"/>
    <property type="match status" value="1"/>
</dbReference>
<keyword evidence="9" id="KW-0902">Two-component regulatory system</keyword>
<dbReference type="PROSITE" id="PS50109">
    <property type="entry name" value="HIS_KIN"/>
    <property type="match status" value="1"/>
</dbReference>
<proteinExistence type="predicted"/>
<evidence type="ECO:0000256" key="9">
    <source>
        <dbReference type="ARBA" id="ARBA00023012"/>
    </source>
</evidence>
<evidence type="ECO:0000256" key="4">
    <source>
        <dbReference type="ARBA" id="ARBA00022553"/>
    </source>
</evidence>
<keyword evidence="4" id="KW-0597">Phosphoprotein</keyword>
<dbReference type="SMART" id="SM00304">
    <property type="entry name" value="HAMP"/>
    <property type="match status" value="1"/>
</dbReference>
<dbReference type="InterPro" id="IPR036097">
    <property type="entry name" value="HisK_dim/P_sf"/>
</dbReference>
<evidence type="ECO:0000313" key="14">
    <source>
        <dbReference type="EMBL" id="VZO37749.1"/>
    </source>
</evidence>
<evidence type="ECO:0000256" key="1">
    <source>
        <dbReference type="ARBA" id="ARBA00000085"/>
    </source>
</evidence>
<dbReference type="InterPro" id="IPR004358">
    <property type="entry name" value="Sig_transdc_His_kin-like_C"/>
</dbReference>
<dbReference type="SMART" id="SM00387">
    <property type="entry name" value="HATPase_c"/>
    <property type="match status" value="1"/>
</dbReference>
<keyword evidence="10 11" id="KW-0472">Membrane</keyword>
<dbReference type="SUPFAM" id="SSF55874">
    <property type="entry name" value="ATPase domain of HSP90 chaperone/DNA topoisomerase II/histidine kinase"/>
    <property type="match status" value="1"/>
</dbReference>
<dbReference type="GO" id="GO:0005886">
    <property type="term" value="C:plasma membrane"/>
    <property type="evidence" value="ECO:0007669"/>
    <property type="project" value="UniProtKB-SubCell"/>
</dbReference>
<evidence type="ECO:0000259" key="13">
    <source>
        <dbReference type="PROSITE" id="PS50885"/>
    </source>
</evidence>
<dbReference type="GO" id="GO:0000155">
    <property type="term" value="F:phosphorelay sensor kinase activity"/>
    <property type="evidence" value="ECO:0007669"/>
    <property type="project" value="InterPro"/>
</dbReference>
<dbReference type="Gene3D" id="3.30.565.10">
    <property type="entry name" value="Histidine kinase-like ATPase, C-terminal domain"/>
    <property type="match status" value="1"/>
</dbReference>
<keyword evidence="8 11" id="KW-1133">Transmembrane helix</keyword>
<comment type="subcellular location">
    <subcellularLocation>
        <location evidence="2">Cell membrane</location>
    </subcellularLocation>
</comment>
<dbReference type="FunFam" id="3.30.565.10:FF:000006">
    <property type="entry name" value="Sensor histidine kinase WalK"/>
    <property type="match status" value="1"/>
</dbReference>
<dbReference type="InterPro" id="IPR003661">
    <property type="entry name" value="HisK_dim/P_dom"/>
</dbReference>
<dbReference type="Proteomes" id="UP000419743">
    <property type="component" value="Unassembled WGS sequence"/>
</dbReference>
<accession>A0A7M4DKQ8</accession>
<dbReference type="InterPro" id="IPR003660">
    <property type="entry name" value="HAMP_dom"/>
</dbReference>
<dbReference type="PROSITE" id="PS50885">
    <property type="entry name" value="HAMP"/>
    <property type="match status" value="1"/>
</dbReference>
<comment type="caution">
    <text evidence="14">The sequence shown here is derived from an EMBL/GenBank/DDBJ whole genome shotgun (WGS) entry which is preliminary data.</text>
</comment>
<evidence type="ECO:0000256" key="2">
    <source>
        <dbReference type="ARBA" id="ARBA00004236"/>
    </source>
</evidence>
<evidence type="ECO:0000256" key="6">
    <source>
        <dbReference type="ARBA" id="ARBA00022692"/>
    </source>
</evidence>
<feature type="transmembrane region" description="Helical" evidence="11">
    <location>
        <begin position="68"/>
        <end position="88"/>
    </location>
</feature>
<reference evidence="14 15" key="1">
    <citation type="submission" date="2019-11" db="EMBL/GenBank/DDBJ databases">
        <authorList>
            <person name="Criscuolo A."/>
        </authorList>
    </citation>
    <scope>NUCLEOTIDE SEQUENCE [LARGE SCALE GENOMIC DNA]</scope>
    <source>
        <strain evidence="14">CIP111667</strain>
    </source>
</reference>
<evidence type="ECO:0000256" key="10">
    <source>
        <dbReference type="ARBA" id="ARBA00023136"/>
    </source>
</evidence>
<feature type="domain" description="Histidine kinase" evidence="12">
    <location>
        <begin position="151"/>
        <end position="368"/>
    </location>
</feature>
<dbReference type="SUPFAM" id="SSF47384">
    <property type="entry name" value="Homodimeric domain of signal transducing histidine kinase"/>
    <property type="match status" value="1"/>
</dbReference>
<keyword evidence="6 11" id="KW-0812">Transmembrane</keyword>
<dbReference type="CDD" id="cd00075">
    <property type="entry name" value="HATPase"/>
    <property type="match status" value="1"/>
</dbReference>
<dbReference type="Gene3D" id="1.10.287.130">
    <property type="match status" value="1"/>
</dbReference>
<keyword evidence="7 14" id="KW-0418">Kinase</keyword>
<dbReference type="EC" id="2.7.13.3" evidence="3"/>
<feature type="transmembrane region" description="Helical" evidence="11">
    <location>
        <begin position="15"/>
        <end position="42"/>
    </location>
</feature>
<dbReference type="SMART" id="SM00388">
    <property type="entry name" value="HisKA"/>
    <property type="match status" value="1"/>
</dbReference>
<dbReference type="PRINTS" id="PR00344">
    <property type="entry name" value="BCTRLSENSOR"/>
</dbReference>
<keyword evidence="5 14" id="KW-0808">Transferase</keyword>
<dbReference type="InterPro" id="IPR005467">
    <property type="entry name" value="His_kinase_dom"/>
</dbReference>
<evidence type="ECO:0000256" key="7">
    <source>
        <dbReference type="ARBA" id="ARBA00022777"/>
    </source>
</evidence>
<dbReference type="InterPro" id="IPR050428">
    <property type="entry name" value="TCS_sensor_his_kinase"/>
</dbReference>
<protein>
    <recommendedName>
        <fullName evidence="3">histidine kinase</fullName>
        <ecNumber evidence="3">2.7.13.3</ecNumber>
    </recommendedName>
</protein>
<keyword evidence="15" id="KW-1185">Reference proteome</keyword>